<sequence>MKSIVLFGAGNVATHLFRAFAEIEDYEVIQVYNHREKSLEFFKEKVPVTTDFTEVFPADIYLFALKDEAISLLADRVHYRDALMLHTSGATPLAAFESFEKAGVFYPLQTFSKNKPVDFKEIPICIEAKNESQLKMTEQLALKISPAVYKINSEQRRSLHVAAVFVSNFVNFLYSQGEQICRQNKIPFEILHPLIKETALKIKNLSPFDAQTGPAKRGDSDVINEHLGLLNEDQKTIYNLLTNSIKKLHGKEL</sequence>
<dbReference type="InterPro" id="IPR037108">
    <property type="entry name" value="TM1727-like_C_sf"/>
</dbReference>
<dbReference type="SUPFAM" id="SSF51735">
    <property type="entry name" value="NAD(P)-binding Rossmann-fold domains"/>
    <property type="match status" value="1"/>
</dbReference>
<evidence type="ECO:0000313" key="2">
    <source>
        <dbReference type="EMBL" id="QCY68261.1"/>
    </source>
</evidence>
<dbReference type="Pfam" id="PF10728">
    <property type="entry name" value="DUF2520"/>
    <property type="match status" value="1"/>
</dbReference>
<proteinExistence type="predicted"/>
<dbReference type="SUPFAM" id="SSF48179">
    <property type="entry name" value="6-phosphogluconate dehydrogenase C-terminal domain-like"/>
    <property type="match status" value="1"/>
</dbReference>
<dbReference type="EMBL" id="CP040812">
    <property type="protein sequence ID" value="QCY68261.1"/>
    <property type="molecule type" value="Genomic_DNA"/>
</dbReference>
<organism evidence="2 3">
    <name type="scientific">Antarcticibacterium flavum</name>
    <dbReference type="NCBI Taxonomy" id="2058175"/>
    <lineage>
        <taxon>Bacteria</taxon>
        <taxon>Pseudomonadati</taxon>
        <taxon>Bacteroidota</taxon>
        <taxon>Flavobacteriia</taxon>
        <taxon>Flavobacteriales</taxon>
        <taxon>Flavobacteriaceae</taxon>
        <taxon>Antarcticibacterium</taxon>
    </lineage>
</organism>
<dbReference type="InterPro" id="IPR036291">
    <property type="entry name" value="NAD(P)-bd_dom_sf"/>
</dbReference>
<name>A0A5B7X0X0_9FLAO</name>
<feature type="domain" description="DUF2520" evidence="1">
    <location>
        <begin position="122"/>
        <end position="244"/>
    </location>
</feature>
<dbReference type="Proteomes" id="UP000309016">
    <property type="component" value="Chromosome"/>
</dbReference>
<dbReference type="InterPro" id="IPR008927">
    <property type="entry name" value="6-PGluconate_DH-like_C_sf"/>
</dbReference>
<dbReference type="OrthoDB" id="9810755at2"/>
<dbReference type="PANTHER" id="PTHR40459:SF1">
    <property type="entry name" value="CONSERVED HYPOTHETICAL ALANINE AND LEUCINE RICH PROTEIN"/>
    <property type="match status" value="1"/>
</dbReference>
<keyword evidence="3" id="KW-1185">Reference proteome</keyword>
<dbReference type="RefSeq" id="WP_139064837.1">
    <property type="nucleotide sequence ID" value="NZ_CP040812.1"/>
</dbReference>
<evidence type="ECO:0000259" key="1">
    <source>
        <dbReference type="Pfam" id="PF10728"/>
    </source>
</evidence>
<dbReference type="Gene3D" id="1.10.1040.20">
    <property type="entry name" value="ProC-like, C-terminal domain"/>
    <property type="match status" value="1"/>
</dbReference>
<dbReference type="InterPro" id="IPR018931">
    <property type="entry name" value="DUF2520"/>
</dbReference>
<dbReference type="AlphaFoldDB" id="A0A5B7X0X0"/>
<accession>A0A5B7X0X0</accession>
<dbReference type="Gene3D" id="3.40.50.720">
    <property type="entry name" value="NAD(P)-binding Rossmann-like Domain"/>
    <property type="match status" value="1"/>
</dbReference>
<protein>
    <submittedName>
        <fullName evidence="2">DUF2520 domain-containing protein</fullName>
    </submittedName>
</protein>
<evidence type="ECO:0000313" key="3">
    <source>
        <dbReference type="Proteomes" id="UP000309016"/>
    </source>
</evidence>
<reference evidence="2 3" key="1">
    <citation type="submission" date="2019-06" db="EMBL/GenBank/DDBJ databases">
        <title>Complete genome sequence of Antarcticibacterium flavum KCTC 52984T from an Antarctic marine sediment.</title>
        <authorList>
            <person name="Lee Y.M."/>
            <person name="Shin S.C."/>
        </authorList>
    </citation>
    <scope>NUCLEOTIDE SEQUENCE [LARGE SCALE GENOMIC DNA]</scope>
    <source>
        <strain evidence="2 3">KCTC 52984</strain>
    </source>
</reference>
<dbReference type="PANTHER" id="PTHR40459">
    <property type="entry name" value="CONSERVED HYPOTHETICAL ALANINE AND LEUCINE RICH PROTEIN"/>
    <property type="match status" value="1"/>
</dbReference>
<dbReference type="KEGG" id="afla:FHG64_01960"/>
<gene>
    <name evidence="2" type="ORF">FHG64_01960</name>
</gene>